<dbReference type="AlphaFoldDB" id="X1H0M8"/>
<feature type="non-terminal residue" evidence="1">
    <location>
        <position position="99"/>
    </location>
</feature>
<name>X1H0M8_9ZZZZ</name>
<proteinExistence type="predicted"/>
<evidence type="ECO:0000313" key="1">
    <source>
        <dbReference type="EMBL" id="GAH63716.1"/>
    </source>
</evidence>
<gene>
    <name evidence="1" type="ORF">S03H2_44497</name>
</gene>
<organism evidence="1">
    <name type="scientific">marine sediment metagenome</name>
    <dbReference type="NCBI Taxonomy" id="412755"/>
    <lineage>
        <taxon>unclassified sequences</taxon>
        <taxon>metagenomes</taxon>
        <taxon>ecological metagenomes</taxon>
    </lineage>
</organism>
<accession>X1H0M8</accession>
<sequence>MPVIKLILDGDNAFSDLQGREESDIIHRTGPFTVAALVGGMKSGHPSLAIRIDLPDNKVLLQETSVAAWLAVARAIEVKFRHRLNKQKEVEHATDPGED</sequence>
<protein>
    <submittedName>
        <fullName evidence="1">Uncharacterized protein</fullName>
    </submittedName>
</protein>
<comment type="caution">
    <text evidence="1">The sequence shown here is derived from an EMBL/GenBank/DDBJ whole genome shotgun (WGS) entry which is preliminary data.</text>
</comment>
<reference evidence="1" key="1">
    <citation type="journal article" date="2014" name="Front. Microbiol.">
        <title>High frequency of phylogenetically diverse reductive dehalogenase-homologous genes in deep subseafloor sedimentary metagenomes.</title>
        <authorList>
            <person name="Kawai M."/>
            <person name="Futagami T."/>
            <person name="Toyoda A."/>
            <person name="Takaki Y."/>
            <person name="Nishi S."/>
            <person name="Hori S."/>
            <person name="Arai W."/>
            <person name="Tsubouchi T."/>
            <person name="Morono Y."/>
            <person name="Uchiyama I."/>
            <person name="Ito T."/>
            <person name="Fujiyama A."/>
            <person name="Inagaki F."/>
            <person name="Takami H."/>
        </authorList>
    </citation>
    <scope>NUCLEOTIDE SEQUENCE</scope>
    <source>
        <strain evidence="1">Expedition CK06-06</strain>
    </source>
</reference>
<dbReference type="EMBL" id="BARU01027825">
    <property type="protein sequence ID" value="GAH63716.1"/>
    <property type="molecule type" value="Genomic_DNA"/>
</dbReference>